<evidence type="ECO:0000259" key="5">
    <source>
        <dbReference type="PROSITE" id="PS51007"/>
    </source>
</evidence>
<dbReference type="InterPro" id="IPR009056">
    <property type="entry name" value="Cyt_c-like_dom"/>
</dbReference>
<dbReference type="OrthoDB" id="9770043at2"/>
<gene>
    <name evidence="6" type="ORF">FKG94_01905</name>
</gene>
<keyword evidence="2 4" id="KW-0479">Metal-binding</keyword>
<keyword evidence="3 4" id="KW-0408">Iron</keyword>
<dbReference type="RefSeq" id="WP_142902477.1">
    <property type="nucleotide sequence ID" value="NZ_ML660087.1"/>
</dbReference>
<dbReference type="AlphaFoldDB" id="A0A545U836"/>
<name>A0A545U836_9GAMM</name>
<dbReference type="InterPro" id="IPR011042">
    <property type="entry name" value="6-blade_b-propeller_TolB-like"/>
</dbReference>
<keyword evidence="1 4" id="KW-0349">Heme</keyword>
<sequence>MNAGQRRSIARVVVVFVLTFAMTSSGCVDRGITPRAVGATLPAAAAGEQLYLRHCAACHQVDGEGIVGVAPPLMDTDWVSGNQTRLINVLLHGLRGPILVNGEYWDGEMPGFEHLPDTDLAQLLSYVRRRFSDSGKPIDSAEVARVRAANQAYDNRVPILGRKTRQKKYKTFAKGHRDLAGLKLPPGFEIAIYAENVNDARSLVMGDRGTVFVGNNKFGEEVYALQDTDRDMKADKKYTIASGLARPNGLAFVDGDLYVAEIIRVLKFTDIENRLDNPPPPEVIFDAFPNQVKHAKKFMALGPDNKLYIPVGADCNVCEPGNPLDATITRMNLDGTGLEVIAKGVRNSVGIDWHPQTGELWFSDNGRDLMGDDTPPCEINRLAQPGLHFGFPHCHGRAVIDPEFANARGCADYRAPEWELQAHTAPLGIKFYTGTMFPPDYKNALFVAEHGSWNRSEKVGYRIMVAKLDGNRIVSYQPFAEGWLDREKDAYWGRPVDILQLQDGSLLISDDWADVIYRISYRGDDGA</sequence>
<evidence type="ECO:0000256" key="2">
    <source>
        <dbReference type="ARBA" id="ARBA00022723"/>
    </source>
</evidence>
<organism evidence="6 7">
    <name type="scientific">Exilibacterium tricleocarpae</name>
    <dbReference type="NCBI Taxonomy" id="2591008"/>
    <lineage>
        <taxon>Bacteria</taxon>
        <taxon>Pseudomonadati</taxon>
        <taxon>Pseudomonadota</taxon>
        <taxon>Gammaproteobacteria</taxon>
        <taxon>Cellvibrionales</taxon>
        <taxon>Cellvibrionaceae</taxon>
        <taxon>Exilibacterium</taxon>
    </lineage>
</organism>
<dbReference type="Pfam" id="PF00034">
    <property type="entry name" value="Cytochrom_C"/>
    <property type="match status" value="1"/>
</dbReference>
<evidence type="ECO:0000256" key="4">
    <source>
        <dbReference type="PROSITE-ProRule" id="PRU00433"/>
    </source>
</evidence>
<dbReference type="PROSITE" id="PS51257">
    <property type="entry name" value="PROKAR_LIPOPROTEIN"/>
    <property type="match status" value="1"/>
</dbReference>
<reference evidence="6 7" key="1">
    <citation type="submission" date="2019-06" db="EMBL/GenBank/DDBJ databases">
        <title>Whole genome sequence for Cellvibrionaceae sp. R142.</title>
        <authorList>
            <person name="Wang G."/>
        </authorList>
    </citation>
    <scope>NUCLEOTIDE SEQUENCE [LARGE SCALE GENOMIC DNA]</scope>
    <source>
        <strain evidence="6 7">R142</strain>
    </source>
</reference>
<feature type="domain" description="Cytochrome c" evidence="5">
    <location>
        <begin position="42"/>
        <end position="131"/>
    </location>
</feature>
<dbReference type="PROSITE" id="PS51007">
    <property type="entry name" value="CYTC"/>
    <property type="match status" value="1"/>
</dbReference>
<dbReference type="Gene3D" id="2.120.10.30">
    <property type="entry name" value="TolB, C-terminal domain"/>
    <property type="match status" value="1"/>
</dbReference>
<protein>
    <submittedName>
        <fullName evidence="6">C-type cytochrome</fullName>
    </submittedName>
</protein>
<comment type="caution">
    <text evidence="6">The sequence shown here is derived from an EMBL/GenBank/DDBJ whole genome shotgun (WGS) entry which is preliminary data.</text>
</comment>
<dbReference type="InterPro" id="IPR036909">
    <property type="entry name" value="Cyt_c-like_dom_sf"/>
</dbReference>
<evidence type="ECO:0000313" key="6">
    <source>
        <dbReference type="EMBL" id="TQV85626.1"/>
    </source>
</evidence>
<dbReference type="Pfam" id="PF22807">
    <property type="entry name" value="TrAA12"/>
    <property type="match status" value="1"/>
</dbReference>
<dbReference type="GO" id="GO:0009055">
    <property type="term" value="F:electron transfer activity"/>
    <property type="evidence" value="ECO:0007669"/>
    <property type="project" value="InterPro"/>
</dbReference>
<dbReference type="Proteomes" id="UP000319732">
    <property type="component" value="Unassembled WGS sequence"/>
</dbReference>
<proteinExistence type="predicted"/>
<dbReference type="SUPFAM" id="SSF46626">
    <property type="entry name" value="Cytochrome c"/>
    <property type="match status" value="1"/>
</dbReference>
<dbReference type="GO" id="GO:0046872">
    <property type="term" value="F:metal ion binding"/>
    <property type="evidence" value="ECO:0007669"/>
    <property type="project" value="UniProtKB-KW"/>
</dbReference>
<dbReference type="PANTHER" id="PTHR33546:SF1">
    <property type="entry name" value="LARGE, MULTIFUNCTIONAL SECRETED PROTEIN"/>
    <property type="match status" value="1"/>
</dbReference>
<dbReference type="PANTHER" id="PTHR33546">
    <property type="entry name" value="LARGE, MULTIFUNCTIONAL SECRETED PROTEIN-RELATED"/>
    <property type="match status" value="1"/>
</dbReference>
<dbReference type="Gene3D" id="1.10.760.10">
    <property type="entry name" value="Cytochrome c-like domain"/>
    <property type="match status" value="1"/>
</dbReference>
<dbReference type="SUPFAM" id="SSF50952">
    <property type="entry name" value="Soluble quinoprotein glucose dehydrogenase"/>
    <property type="match status" value="1"/>
</dbReference>
<evidence type="ECO:0000256" key="1">
    <source>
        <dbReference type="ARBA" id="ARBA00022617"/>
    </source>
</evidence>
<dbReference type="InterPro" id="IPR011041">
    <property type="entry name" value="Quinoprot_gluc/sorb_DH_b-prop"/>
</dbReference>
<dbReference type="InterPro" id="IPR054539">
    <property type="entry name" value="Beta-prop_PDH"/>
</dbReference>
<dbReference type="GO" id="GO:0020037">
    <property type="term" value="F:heme binding"/>
    <property type="evidence" value="ECO:0007669"/>
    <property type="project" value="InterPro"/>
</dbReference>
<keyword evidence="7" id="KW-1185">Reference proteome</keyword>
<dbReference type="EMBL" id="VHSG01000003">
    <property type="protein sequence ID" value="TQV85626.1"/>
    <property type="molecule type" value="Genomic_DNA"/>
</dbReference>
<accession>A0A545U836</accession>
<evidence type="ECO:0000256" key="3">
    <source>
        <dbReference type="ARBA" id="ARBA00023004"/>
    </source>
</evidence>
<evidence type="ECO:0000313" key="7">
    <source>
        <dbReference type="Proteomes" id="UP000319732"/>
    </source>
</evidence>